<dbReference type="PANTHER" id="PTHR30433:SF2">
    <property type="entry name" value="MOTILITY PROTEIN A"/>
    <property type="match status" value="1"/>
</dbReference>
<dbReference type="PANTHER" id="PTHR30433">
    <property type="entry name" value="CHEMOTAXIS PROTEIN MOTA"/>
    <property type="match status" value="1"/>
</dbReference>
<dbReference type="PROSITE" id="PS01307">
    <property type="entry name" value="MOTA"/>
    <property type="match status" value="1"/>
</dbReference>
<evidence type="ECO:0000256" key="2">
    <source>
        <dbReference type="ARBA" id="ARBA00008038"/>
    </source>
</evidence>
<evidence type="ECO:0000313" key="12">
    <source>
        <dbReference type="EMBL" id="MBK1670176.1"/>
    </source>
</evidence>
<sequence length="282" mass="29907">MANLSTSSGAPAAAGGKPRGRTPAGPTIDFATILGTLGGFALIVAAMVLGGSPGAFVDVPAMLIVLGGSFLITTVSFSFQEIMKAQGVMWKAVAYRQREPQDAALQVLHLAEMARKNGALGMEAHMRDFRSEPFLKKAMDLVIDGTTGEEVERIMLREAESTVYRHGRSAGVLRRAGEVAPAMGLIGTLVGLVQMLGNLEDPSAIGPAMAVALLTTFYGAVLANMVFLPLANKLERNSGLEAMVNQIYAMGAASIGRQENPRRLETMLNSILPPAQRLSYFE</sequence>
<feature type="transmembrane region" description="Helical" evidence="10">
    <location>
        <begin position="61"/>
        <end position="79"/>
    </location>
</feature>
<keyword evidence="6" id="KW-0283">Flagellar rotation</keyword>
<protein>
    <submittedName>
        <fullName evidence="12">Flagellar motor protein MotA</fullName>
    </submittedName>
</protein>
<dbReference type="EMBL" id="NRRL01000078">
    <property type="protein sequence ID" value="MBK1670176.1"/>
    <property type="molecule type" value="Genomic_DNA"/>
</dbReference>
<comment type="subcellular location">
    <subcellularLocation>
        <location evidence="1">Cell membrane</location>
        <topology evidence="1">Multi-pass membrane protein</topology>
    </subcellularLocation>
</comment>
<comment type="similarity">
    <text evidence="2">Belongs to the MotA family.</text>
</comment>
<evidence type="ECO:0000259" key="11">
    <source>
        <dbReference type="Pfam" id="PF01618"/>
    </source>
</evidence>
<keyword evidence="8 10" id="KW-0472">Membrane</keyword>
<evidence type="ECO:0000256" key="4">
    <source>
        <dbReference type="ARBA" id="ARBA00022475"/>
    </source>
</evidence>
<dbReference type="InterPro" id="IPR000540">
    <property type="entry name" value="Flag_MotA_CS"/>
</dbReference>
<keyword evidence="12" id="KW-0282">Flagellum</keyword>
<keyword evidence="4" id="KW-1003">Cell membrane</keyword>
<dbReference type="Proteomes" id="UP001296873">
    <property type="component" value="Unassembled WGS sequence"/>
</dbReference>
<dbReference type="Pfam" id="PF01618">
    <property type="entry name" value="MotA_ExbB"/>
    <property type="match status" value="1"/>
</dbReference>
<dbReference type="RefSeq" id="WP_200342531.1">
    <property type="nucleotide sequence ID" value="NZ_NRRL01000078.1"/>
</dbReference>
<evidence type="ECO:0000256" key="1">
    <source>
        <dbReference type="ARBA" id="ARBA00004651"/>
    </source>
</evidence>
<reference evidence="12 13" key="1">
    <citation type="journal article" date="2020" name="Microorganisms">
        <title>Osmotic Adaptation and Compatible Solute Biosynthesis of Phototrophic Bacteria as Revealed from Genome Analyses.</title>
        <authorList>
            <person name="Imhoff J.F."/>
            <person name="Rahn T."/>
            <person name="Kunzel S."/>
            <person name="Keller A."/>
            <person name="Neulinger S.C."/>
        </authorList>
    </citation>
    <scope>NUCLEOTIDE SEQUENCE [LARGE SCALE GENOMIC DNA]</scope>
    <source>
        <strain evidence="12 13">DSM 9895</strain>
    </source>
</reference>
<gene>
    <name evidence="12" type="ORF">CKO28_19260</name>
</gene>
<name>A0ABS1DJK5_9PROT</name>
<keyword evidence="7 10" id="KW-1133">Transmembrane helix</keyword>
<feature type="transmembrane region" description="Helical" evidence="10">
    <location>
        <begin position="27"/>
        <end position="49"/>
    </location>
</feature>
<dbReference type="InterPro" id="IPR047055">
    <property type="entry name" value="MotA-like"/>
</dbReference>
<evidence type="ECO:0000313" key="13">
    <source>
        <dbReference type="Proteomes" id="UP001296873"/>
    </source>
</evidence>
<keyword evidence="13" id="KW-1185">Reference proteome</keyword>
<feature type="region of interest" description="Disordered" evidence="9">
    <location>
        <begin position="1"/>
        <end position="23"/>
    </location>
</feature>
<dbReference type="InterPro" id="IPR002898">
    <property type="entry name" value="MotA_ExbB_proton_chnl"/>
</dbReference>
<keyword evidence="12" id="KW-0966">Cell projection</keyword>
<proteinExistence type="inferred from homology"/>
<evidence type="ECO:0000256" key="10">
    <source>
        <dbReference type="SAM" id="Phobius"/>
    </source>
</evidence>
<feature type="transmembrane region" description="Helical" evidence="10">
    <location>
        <begin position="179"/>
        <end position="197"/>
    </location>
</feature>
<evidence type="ECO:0000256" key="9">
    <source>
        <dbReference type="SAM" id="MobiDB-lite"/>
    </source>
</evidence>
<feature type="compositionally biased region" description="Low complexity" evidence="9">
    <location>
        <begin position="9"/>
        <end position="23"/>
    </location>
</feature>
<accession>A0ABS1DJK5</accession>
<evidence type="ECO:0000256" key="6">
    <source>
        <dbReference type="ARBA" id="ARBA00022779"/>
    </source>
</evidence>
<evidence type="ECO:0000256" key="3">
    <source>
        <dbReference type="ARBA" id="ARBA00022448"/>
    </source>
</evidence>
<keyword evidence="5 10" id="KW-0812">Transmembrane</keyword>
<keyword evidence="12" id="KW-0969">Cilium</keyword>
<keyword evidence="3" id="KW-0813">Transport</keyword>
<evidence type="ECO:0000256" key="5">
    <source>
        <dbReference type="ARBA" id="ARBA00022692"/>
    </source>
</evidence>
<evidence type="ECO:0000256" key="8">
    <source>
        <dbReference type="ARBA" id="ARBA00023136"/>
    </source>
</evidence>
<comment type="caution">
    <text evidence="12">The sequence shown here is derived from an EMBL/GenBank/DDBJ whole genome shotgun (WGS) entry which is preliminary data.</text>
</comment>
<organism evidence="12 13">
    <name type="scientific">Rhodovibrio sodomensis</name>
    <dbReference type="NCBI Taxonomy" id="1088"/>
    <lineage>
        <taxon>Bacteria</taxon>
        <taxon>Pseudomonadati</taxon>
        <taxon>Pseudomonadota</taxon>
        <taxon>Alphaproteobacteria</taxon>
        <taxon>Rhodospirillales</taxon>
        <taxon>Rhodovibrionaceae</taxon>
        <taxon>Rhodovibrio</taxon>
    </lineage>
</organism>
<feature type="domain" description="MotA/TolQ/ExbB proton channel" evidence="11">
    <location>
        <begin position="132"/>
        <end position="239"/>
    </location>
</feature>
<evidence type="ECO:0000256" key="7">
    <source>
        <dbReference type="ARBA" id="ARBA00022989"/>
    </source>
</evidence>
<feature type="transmembrane region" description="Helical" evidence="10">
    <location>
        <begin position="209"/>
        <end position="231"/>
    </location>
</feature>